<reference evidence="1 2" key="1">
    <citation type="journal article" date="2009" name="Nat. Genet.">
        <title>The genome of the cucumber, Cucumis sativus L.</title>
        <authorList>
            <person name="Huang S."/>
            <person name="Li R."/>
            <person name="Zhang Z."/>
            <person name="Li L."/>
            <person name="Gu X."/>
            <person name="Fan W."/>
            <person name="Lucas W.J."/>
            <person name="Wang X."/>
            <person name="Xie B."/>
            <person name="Ni P."/>
            <person name="Ren Y."/>
            <person name="Zhu H."/>
            <person name="Li J."/>
            <person name="Lin K."/>
            <person name="Jin W."/>
            <person name="Fei Z."/>
            <person name="Li G."/>
            <person name="Staub J."/>
            <person name="Kilian A."/>
            <person name="van der Vossen E.A."/>
            <person name="Wu Y."/>
            <person name="Guo J."/>
            <person name="He J."/>
            <person name="Jia Z."/>
            <person name="Ren Y."/>
            <person name="Tian G."/>
            <person name="Lu Y."/>
            <person name="Ruan J."/>
            <person name="Qian W."/>
            <person name="Wang M."/>
            <person name="Huang Q."/>
            <person name="Li B."/>
            <person name="Xuan Z."/>
            <person name="Cao J."/>
            <person name="Asan"/>
            <person name="Wu Z."/>
            <person name="Zhang J."/>
            <person name="Cai Q."/>
            <person name="Bai Y."/>
            <person name="Zhao B."/>
            <person name="Han Y."/>
            <person name="Li Y."/>
            <person name="Li X."/>
            <person name="Wang S."/>
            <person name="Shi Q."/>
            <person name="Liu S."/>
            <person name="Cho W.K."/>
            <person name="Kim J.Y."/>
            <person name="Xu Y."/>
            <person name="Heller-Uszynska K."/>
            <person name="Miao H."/>
            <person name="Cheng Z."/>
            <person name="Zhang S."/>
            <person name="Wu J."/>
            <person name="Yang Y."/>
            <person name="Kang H."/>
            <person name="Li M."/>
            <person name="Liang H."/>
            <person name="Ren X."/>
            <person name="Shi Z."/>
            <person name="Wen M."/>
            <person name="Jian M."/>
            <person name="Yang H."/>
            <person name="Zhang G."/>
            <person name="Yang Z."/>
            <person name="Chen R."/>
            <person name="Liu S."/>
            <person name="Li J."/>
            <person name="Ma L."/>
            <person name="Liu H."/>
            <person name="Zhou Y."/>
            <person name="Zhao J."/>
            <person name="Fang X."/>
            <person name="Li G."/>
            <person name="Fang L."/>
            <person name="Li Y."/>
            <person name="Liu D."/>
            <person name="Zheng H."/>
            <person name="Zhang Y."/>
            <person name="Qin N."/>
            <person name="Li Z."/>
            <person name="Yang G."/>
            <person name="Yang S."/>
            <person name="Bolund L."/>
            <person name="Kristiansen K."/>
            <person name="Zheng H."/>
            <person name="Li S."/>
            <person name="Zhang X."/>
            <person name="Yang H."/>
            <person name="Wang J."/>
            <person name="Sun R."/>
            <person name="Zhang B."/>
            <person name="Jiang S."/>
            <person name="Wang J."/>
            <person name="Du Y."/>
            <person name="Li S."/>
        </authorList>
    </citation>
    <scope>NUCLEOTIDE SEQUENCE [LARGE SCALE GENOMIC DNA]</scope>
    <source>
        <strain evidence="2">cv. 9930</strain>
    </source>
</reference>
<reference evidence="1 2" key="2">
    <citation type="journal article" date="2009" name="PLoS ONE">
        <title>An integrated genetic and cytogenetic map of the cucumber genome.</title>
        <authorList>
            <person name="Ren Y."/>
            <person name="Zhang Z."/>
            <person name="Liu J."/>
            <person name="Staub J.E."/>
            <person name="Han Y."/>
            <person name="Cheng Z."/>
            <person name="Li X."/>
            <person name="Lu J."/>
            <person name="Miao H."/>
            <person name="Kang H."/>
            <person name="Xie B."/>
            <person name="Gu X."/>
            <person name="Wang X."/>
            <person name="Du Y."/>
            <person name="Jin W."/>
            <person name="Huang S."/>
        </authorList>
    </citation>
    <scope>NUCLEOTIDE SEQUENCE [LARGE SCALE GENOMIC DNA]</scope>
    <source>
        <strain evidence="2">cv. 9930</strain>
    </source>
</reference>
<gene>
    <name evidence="1" type="ORF">Csa_1G306790</name>
</gene>
<proteinExistence type="predicted"/>
<dbReference type="Gramene" id="KGN65307">
    <property type="protein sequence ID" value="KGN65307"/>
    <property type="gene ID" value="Csa_1G306790"/>
</dbReference>
<protein>
    <submittedName>
        <fullName evidence="1">Uncharacterized protein</fullName>
    </submittedName>
</protein>
<accession>A0A0A0LWT0</accession>
<dbReference type="EMBL" id="CM002922">
    <property type="protein sequence ID" value="KGN65307.1"/>
    <property type="molecule type" value="Genomic_DNA"/>
</dbReference>
<name>A0A0A0LWT0_CUCSA</name>
<sequence>MTADQIGELVFRIHNLLVNYMSRNMAWKLETMVGKVEEIVYDDCSRWTYPFMKIQFGNVRSRGIQNSEFHGYGAWMKATMVKKE</sequence>
<reference evidence="1 2" key="3">
    <citation type="journal article" date="2010" name="BMC Genomics">
        <title>Transcriptome sequencing and comparative analysis of cucumber flowers with different sex types.</title>
        <authorList>
            <person name="Guo S."/>
            <person name="Zheng Y."/>
            <person name="Joung J.G."/>
            <person name="Liu S."/>
            <person name="Zhang Z."/>
            <person name="Crasta O.R."/>
            <person name="Sobral B.W."/>
            <person name="Xu Y."/>
            <person name="Huang S."/>
            <person name="Fei Z."/>
        </authorList>
    </citation>
    <scope>NUCLEOTIDE SEQUENCE [LARGE SCALE GENOMIC DNA]</scope>
    <source>
        <strain evidence="2">cv. 9930</strain>
    </source>
</reference>
<dbReference type="Proteomes" id="UP000029981">
    <property type="component" value="Chromosome 1"/>
</dbReference>
<evidence type="ECO:0000313" key="1">
    <source>
        <dbReference type="EMBL" id="KGN65307.1"/>
    </source>
</evidence>
<organism evidence="1 2">
    <name type="scientific">Cucumis sativus</name>
    <name type="common">Cucumber</name>
    <dbReference type="NCBI Taxonomy" id="3659"/>
    <lineage>
        <taxon>Eukaryota</taxon>
        <taxon>Viridiplantae</taxon>
        <taxon>Streptophyta</taxon>
        <taxon>Embryophyta</taxon>
        <taxon>Tracheophyta</taxon>
        <taxon>Spermatophyta</taxon>
        <taxon>Magnoliopsida</taxon>
        <taxon>eudicotyledons</taxon>
        <taxon>Gunneridae</taxon>
        <taxon>Pentapetalae</taxon>
        <taxon>rosids</taxon>
        <taxon>fabids</taxon>
        <taxon>Cucurbitales</taxon>
        <taxon>Cucurbitaceae</taxon>
        <taxon>Benincaseae</taxon>
        <taxon>Cucumis</taxon>
    </lineage>
</organism>
<evidence type="ECO:0000313" key="2">
    <source>
        <dbReference type="Proteomes" id="UP000029981"/>
    </source>
</evidence>
<keyword evidence="2" id="KW-1185">Reference proteome</keyword>
<reference evidence="1 2" key="4">
    <citation type="journal article" date="2011" name="BMC Genomics">
        <title>RNA-Seq improves annotation of protein-coding genes in the cucumber genome.</title>
        <authorList>
            <person name="Li Z."/>
            <person name="Zhang Z."/>
            <person name="Yan P."/>
            <person name="Huang S."/>
            <person name="Fei Z."/>
            <person name="Lin K."/>
        </authorList>
    </citation>
    <scope>NUCLEOTIDE SEQUENCE [LARGE SCALE GENOMIC DNA]</scope>
    <source>
        <strain evidence="2">cv. 9930</strain>
    </source>
</reference>
<dbReference type="AlphaFoldDB" id="A0A0A0LWT0"/>